<dbReference type="PIRSF" id="PIRSF004808">
    <property type="entry name" value="LasT"/>
    <property type="match status" value="1"/>
</dbReference>
<accession>A0A4R5PKC6</accession>
<name>A0A4R5PKC6_9HYPH</name>
<dbReference type="GO" id="GO:0005829">
    <property type="term" value="C:cytosol"/>
    <property type="evidence" value="ECO:0007669"/>
    <property type="project" value="TreeGrafter"/>
</dbReference>
<keyword evidence="5" id="KW-0963">Cytoplasm</keyword>
<dbReference type="PANTHER" id="PTHR42786">
    <property type="entry name" value="TRNA/RRNA METHYLTRANSFERASE"/>
    <property type="match status" value="1"/>
</dbReference>
<dbReference type="PANTHER" id="PTHR42786:SF7">
    <property type="entry name" value="TRNA_RRNA METHYLTRANSFERASE SPOU TYPE DOMAIN-CONTAINING PROTEIN"/>
    <property type="match status" value="1"/>
</dbReference>
<evidence type="ECO:0000256" key="1">
    <source>
        <dbReference type="ARBA" id="ARBA00007228"/>
    </source>
</evidence>
<dbReference type="EC" id="2.1.1.200" evidence="5"/>
<sequence>MAGTDKKRDMIAEGPAIILCEPQLGENIGMVARAMANFGLIDLRLVNPREGWPNEKAVSAASNAHHVIAATRVFDTLEEAIADLTYCFATTARPRDGHKQVRGPVEATAELRGRFGAGEATGILFGREKSGLKNEEIDLADEIVTFPVNPAYASLNIAQAVLLMSYEWMKSGLADPADTAFKGPEITPAPKEFLHGFFDQIEEALSQRNYFRSANKTARMKSNLRAVFTRAQFSVSELDVLRGIIRSLDGFMRKDGKMRAVGDESGDKTDNE</sequence>
<dbReference type="InterPro" id="IPR004384">
    <property type="entry name" value="RNA_MeTrfase_TrmJ/LasT"/>
</dbReference>
<gene>
    <name evidence="5" type="primary">trmJ</name>
    <name evidence="7" type="ORF">E2A64_12205</name>
</gene>
<protein>
    <recommendedName>
        <fullName evidence="5">tRNA (cytidine/uridine-2'-O-)-methyltransferase TrmJ</fullName>
        <ecNumber evidence="5">2.1.1.200</ecNumber>
    </recommendedName>
    <alternativeName>
        <fullName evidence="5">tRNA (cytidine(32)/uridine(32)-2'-O)-methyltransferase</fullName>
    </alternativeName>
    <alternativeName>
        <fullName evidence="5">tRNA Cm32/Um32 methyltransferase</fullName>
    </alternativeName>
</protein>
<evidence type="ECO:0000256" key="2">
    <source>
        <dbReference type="ARBA" id="ARBA00022603"/>
    </source>
</evidence>
<proteinExistence type="inferred from homology"/>
<dbReference type="GO" id="GO:0106339">
    <property type="term" value="F:tRNA (cytidine(32)-2'-O)-methyltransferase activity"/>
    <property type="evidence" value="ECO:0007669"/>
    <property type="project" value="RHEA"/>
</dbReference>
<comment type="subunit">
    <text evidence="5">Homodimer.</text>
</comment>
<keyword evidence="4 5" id="KW-0949">S-adenosyl-L-methionine</keyword>
<dbReference type="InterPro" id="IPR001537">
    <property type="entry name" value="SpoU_MeTrfase"/>
</dbReference>
<keyword evidence="8" id="KW-1185">Reference proteome</keyword>
<dbReference type="InterPro" id="IPR029026">
    <property type="entry name" value="tRNA_m1G_MTases_N"/>
</dbReference>
<evidence type="ECO:0000259" key="6">
    <source>
        <dbReference type="Pfam" id="PF00588"/>
    </source>
</evidence>
<dbReference type="InterPro" id="IPR029028">
    <property type="entry name" value="Alpha/beta_knot_MTases"/>
</dbReference>
<evidence type="ECO:0000256" key="3">
    <source>
        <dbReference type="ARBA" id="ARBA00022679"/>
    </source>
</evidence>
<dbReference type="Gene3D" id="1.10.8.590">
    <property type="match status" value="1"/>
</dbReference>
<keyword evidence="2 5" id="KW-0489">Methyltransferase</keyword>
<dbReference type="OrthoDB" id="9806346at2"/>
<dbReference type="SUPFAM" id="SSF75217">
    <property type="entry name" value="alpha/beta knot"/>
    <property type="match status" value="1"/>
</dbReference>
<organism evidence="7 8">
    <name type="scientific">Pseudohoeflea suaedae</name>
    <dbReference type="NCBI Taxonomy" id="877384"/>
    <lineage>
        <taxon>Bacteria</taxon>
        <taxon>Pseudomonadati</taxon>
        <taxon>Pseudomonadota</taxon>
        <taxon>Alphaproteobacteria</taxon>
        <taxon>Hyphomicrobiales</taxon>
        <taxon>Rhizobiaceae</taxon>
        <taxon>Pseudohoeflea</taxon>
    </lineage>
</organism>
<comment type="similarity">
    <text evidence="1">Belongs to the class IV-like SAM-binding methyltransferase superfamily. RNA methyltransferase TrmH family.</text>
</comment>
<dbReference type="Gene3D" id="3.40.1280.10">
    <property type="match status" value="1"/>
</dbReference>
<keyword evidence="3 7" id="KW-0808">Transferase</keyword>
<evidence type="ECO:0000256" key="5">
    <source>
        <dbReference type="RuleBase" id="RU362024"/>
    </source>
</evidence>
<dbReference type="GO" id="GO:0003723">
    <property type="term" value="F:RNA binding"/>
    <property type="evidence" value="ECO:0007669"/>
    <property type="project" value="InterPro"/>
</dbReference>
<dbReference type="GO" id="GO:0002128">
    <property type="term" value="P:tRNA nucleoside ribose methylation"/>
    <property type="evidence" value="ECO:0007669"/>
    <property type="project" value="TreeGrafter"/>
</dbReference>
<dbReference type="RefSeq" id="WP_133284755.1">
    <property type="nucleotide sequence ID" value="NZ_SMSI01000002.1"/>
</dbReference>
<comment type="catalytic activity">
    <reaction evidence="5">
        <text>uridine(32) in tRNA + S-adenosyl-L-methionine = 2'-O-methyluridine(32) in tRNA + S-adenosyl-L-homocysteine + H(+)</text>
        <dbReference type="Rhea" id="RHEA:42936"/>
        <dbReference type="Rhea" id="RHEA-COMP:10107"/>
        <dbReference type="Rhea" id="RHEA-COMP:10290"/>
        <dbReference type="ChEBI" id="CHEBI:15378"/>
        <dbReference type="ChEBI" id="CHEBI:57856"/>
        <dbReference type="ChEBI" id="CHEBI:59789"/>
        <dbReference type="ChEBI" id="CHEBI:65315"/>
        <dbReference type="ChEBI" id="CHEBI:74478"/>
        <dbReference type="EC" id="2.1.1.200"/>
    </reaction>
</comment>
<dbReference type="AlphaFoldDB" id="A0A4R5PKC6"/>
<dbReference type="GO" id="GO:0160206">
    <property type="term" value="F:tRNA (cytidine(32)/uridine(32)-2'-O)-methyltransferase activity"/>
    <property type="evidence" value="ECO:0007669"/>
    <property type="project" value="UniProtKB-EC"/>
</dbReference>
<feature type="domain" description="tRNA/rRNA methyltransferase SpoU type" evidence="6">
    <location>
        <begin position="16"/>
        <end position="166"/>
    </location>
</feature>
<comment type="subcellular location">
    <subcellularLocation>
        <location evidence="5">Cytoplasm</location>
    </subcellularLocation>
</comment>
<evidence type="ECO:0000256" key="4">
    <source>
        <dbReference type="ARBA" id="ARBA00022691"/>
    </source>
</evidence>
<dbReference type="Pfam" id="PF00588">
    <property type="entry name" value="SpoU_methylase"/>
    <property type="match status" value="1"/>
</dbReference>
<comment type="function">
    <text evidence="5">Catalyzes the formation of 2'O-methylated cytidine (Cm32) or 2'O-methylated uridine (Um32) at position 32 in tRNA.</text>
</comment>
<dbReference type="NCBIfam" id="TIGR00050">
    <property type="entry name" value="rRNA_methyl_1"/>
    <property type="match status" value="1"/>
</dbReference>
<comment type="caution">
    <text evidence="7">The sequence shown here is derived from an EMBL/GenBank/DDBJ whole genome shotgun (WGS) entry which is preliminary data.</text>
</comment>
<dbReference type="EMBL" id="SMSI01000002">
    <property type="protein sequence ID" value="TDH36055.1"/>
    <property type="molecule type" value="Genomic_DNA"/>
</dbReference>
<evidence type="ECO:0000313" key="7">
    <source>
        <dbReference type="EMBL" id="TDH36055.1"/>
    </source>
</evidence>
<dbReference type="CDD" id="cd18093">
    <property type="entry name" value="SpoU-like_TrmJ"/>
    <property type="match status" value="1"/>
</dbReference>
<keyword evidence="5" id="KW-0819">tRNA processing</keyword>
<dbReference type="Proteomes" id="UP000295131">
    <property type="component" value="Unassembled WGS sequence"/>
</dbReference>
<comment type="catalytic activity">
    <reaction evidence="5">
        <text>cytidine(32) in tRNA + S-adenosyl-L-methionine = 2'-O-methylcytidine(32) in tRNA + S-adenosyl-L-homocysteine + H(+)</text>
        <dbReference type="Rhea" id="RHEA:42932"/>
        <dbReference type="Rhea" id="RHEA-COMP:10288"/>
        <dbReference type="Rhea" id="RHEA-COMP:10289"/>
        <dbReference type="ChEBI" id="CHEBI:15378"/>
        <dbReference type="ChEBI" id="CHEBI:57856"/>
        <dbReference type="ChEBI" id="CHEBI:59789"/>
        <dbReference type="ChEBI" id="CHEBI:74495"/>
        <dbReference type="ChEBI" id="CHEBI:82748"/>
        <dbReference type="EC" id="2.1.1.200"/>
    </reaction>
</comment>
<evidence type="ECO:0000313" key="8">
    <source>
        <dbReference type="Proteomes" id="UP000295131"/>
    </source>
</evidence>
<reference evidence="7 8" key="1">
    <citation type="journal article" date="2013" name="Int. J. Syst. Evol. Microbiol.">
        <title>Hoeflea suaedae sp. nov., an endophytic bacterium isolated from the root of the halophyte Suaeda maritima.</title>
        <authorList>
            <person name="Chung E.J."/>
            <person name="Park J.A."/>
            <person name="Pramanik P."/>
            <person name="Bibi F."/>
            <person name="Jeon C.O."/>
            <person name="Chung Y.R."/>
        </authorList>
    </citation>
    <scope>NUCLEOTIDE SEQUENCE [LARGE SCALE GENOMIC DNA]</scope>
    <source>
        <strain evidence="7 8">YC6898</strain>
    </source>
</reference>